<reference evidence="3 4" key="1">
    <citation type="submission" date="2018-12" db="EMBL/GenBank/DDBJ databases">
        <title>Complete genome sequence of Streptomyces ficellus NRRL8067, the producer of ficellomycin, feldamycin and nojirimycin.</title>
        <authorList>
            <person name="Zhang H."/>
            <person name="Yue R."/>
            <person name="Liu Y."/>
            <person name="Li M."/>
            <person name="Mu H."/>
            <person name="Zhang J."/>
        </authorList>
    </citation>
    <scope>NUCLEOTIDE SEQUENCE [LARGE SCALE GENOMIC DNA]</scope>
    <source>
        <strain evidence="3 4">NRRL 8067</strain>
    </source>
</reference>
<dbReference type="PANTHER" id="PTHR38599">
    <property type="entry name" value="CUPIN DOMAIN PROTEIN (AFU_ORTHOLOGUE AFUA_3G13620)"/>
    <property type="match status" value="1"/>
</dbReference>
<dbReference type="Pfam" id="PF07883">
    <property type="entry name" value="Cupin_2"/>
    <property type="match status" value="1"/>
</dbReference>
<dbReference type="PANTHER" id="PTHR38599:SF1">
    <property type="entry name" value="CUPIN DOMAIN PROTEIN (AFU_ORTHOLOGUE AFUA_3G13620)"/>
    <property type="match status" value="1"/>
</dbReference>
<dbReference type="InterPro" id="IPR013096">
    <property type="entry name" value="Cupin_2"/>
</dbReference>
<accession>A0A6I6F1L4</accession>
<dbReference type="AlphaFoldDB" id="A0A6I6F1L4"/>
<dbReference type="InterPro" id="IPR011051">
    <property type="entry name" value="RmlC_Cupin_sf"/>
</dbReference>
<dbReference type="EMBL" id="CP034279">
    <property type="protein sequence ID" value="QGV77530.1"/>
    <property type="molecule type" value="Genomic_DNA"/>
</dbReference>
<protein>
    <submittedName>
        <fullName evidence="3">Cupin domain-containing protein</fullName>
    </submittedName>
</protein>
<evidence type="ECO:0000313" key="4">
    <source>
        <dbReference type="Proteomes" id="UP000422572"/>
    </source>
</evidence>
<dbReference type="Proteomes" id="UP000422572">
    <property type="component" value="Chromosome"/>
</dbReference>
<dbReference type="SUPFAM" id="SSF51182">
    <property type="entry name" value="RmlC-like cupins"/>
    <property type="match status" value="1"/>
</dbReference>
<evidence type="ECO:0000313" key="3">
    <source>
        <dbReference type="EMBL" id="QGV77530.1"/>
    </source>
</evidence>
<dbReference type="RefSeq" id="WP_156691349.1">
    <property type="nucleotide sequence ID" value="NZ_CP034279.1"/>
</dbReference>
<organism evidence="3 4">
    <name type="scientific">Streptomyces ficellus</name>
    <dbReference type="NCBI Taxonomy" id="1977088"/>
    <lineage>
        <taxon>Bacteria</taxon>
        <taxon>Bacillati</taxon>
        <taxon>Actinomycetota</taxon>
        <taxon>Actinomycetes</taxon>
        <taxon>Kitasatosporales</taxon>
        <taxon>Streptomycetaceae</taxon>
        <taxon>Streptomyces</taxon>
    </lineage>
</organism>
<dbReference type="Gene3D" id="2.60.120.10">
    <property type="entry name" value="Jelly Rolls"/>
    <property type="match status" value="1"/>
</dbReference>
<dbReference type="OrthoDB" id="4270834at2"/>
<dbReference type="InterPro" id="IPR014710">
    <property type="entry name" value="RmlC-like_jellyroll"/>
</dbReference>
<keyword evidence="4" id="KW-1185">Reference proteome</keyword>
<evidence type="ECO:0000259" key="2">
    <source>
        <dbReference type="Pfam" id="PF07883"/>
    </source>
</evidence>
<dbReference type="KEGG" id="sfic:EIZ62_04150"/>
<sequence length="147" mass="15427">MRMEHPAPRPPGHDDPATARPDHATDAGHRGHAVSRDHLVTGDLAARAAPAERMEMHRVTLPPGTVAGRHTHPGGVAGYVTEGRVVFELEGRPACELGAGSAFFEPPGATVLRFDNASDSLPATFVAWYPLAGDEPLLQPLPGPAAP</sequence>
<name>A0A6I6F1L4_9ACTN</name>
<proteinExistence type="predicted"/>
<feature type="region of interest" description="Disordered" evidence="1">
    <location>
        <begin position="1"/>
        <end position="39"/>
    </location>
</feature>
<feature type="domain" description="Cupin type-2" evidence="2">
    <location>
        <begin position="58"/>
        <end position="128"/>
    </location>
</feature>
<evidence type="ECO:0000256" key="1">
    <source>
        <dbReference type="SAM" id="MobiDB-lite"/>
    </source>
</evidence>
<gene>
    <name evidence="3" type="ORF">EIZ62_04150</name>
</gene>